<dbReference type="AlphaFoldDB" id="A0A5B7HV30"/>
<evidence type="ECO:0000256" key="1">
    <source>
        <dbReference type="SAM" id="MobiDB-lite"/>
    </source>
</evidence>
<sequence>MMTLWVSSLQKLAKTAAKLLLHVREPREGGGCLAQVPEHGGGGGAPRITGSDELGVEWWQFRKSWELRGEGCSPEEQWVLALFSYPLLGPGLAHSRAPLFVVGRGRDERPNPPTVRGHTRAPAASGRRVGTRRAALDCVGRAGAVGTHVVVLMMVKWCLISGQLVSSCGGGSGRTHTPSPPLQRGVAGARWGRGGPELATVDPRALPLHAIIMPAAFFTVHRHQLLFLRDSTIQISDVSSRCMGAGSEMPSWLWLGAQRAAPWRS</sequence>
<name>A0A5B7HV30_PORTR</name>
<evidence type="ECO:0000313" key="2">
    <source>
        <dbReference type="EMBL" id="MPC73833.1"/>
    </source>
</evidence>
<accession>A0A5B7HV30</accession>
<comment type="caution">
    <text evidence="2">The sequence shown here is derived from an EMBL/GenBank/DDBJ whole genome shotgun (WGS) entry which is preliminary data.</text>
</comment>
<dbReference type="EMBL" id="VSRR010037642">
    <property type="protein sequence ID" value="MPC73833.1"/>
    <property type="molecule type" value="Genomic_DNA"/>
</dbReference>
<feature type="region of interest" description="Disordered" evidence="1">
    <location>
        <begin position="105"/>
        <end position="128"/>
    </location>
</feature>
<evidence type="ECO:0000313" key="3">
    <source>
        <dbReference type="Proteomes" id="UP000324222"/>
    </source>
</evidence>
<reference evidence="2 3" key="1">
    <citation type="submission" date="2019-05" db="EMBL/GenBank/DDBJ databases">
        <title>Another draft genome of Portunus trituberculatus and its Hox gene families provides insights of decapod evolution.</title>
        <authorList>
            <person name="Jeong J.-H."/>
            <person name="Song I."/>
            <person name="Kim S."/>
            <person name="Choi T."/>
            <person name="Kim D."/>
            <person name="Ryu S."/>
            <person name="Kim W."/>
        </authorList>
    </citation>
    <scope>NUCLEOTIDE SEQUENCE [LARGE SCALE GENOMIC DNA]</scope>
    <source>
        <tissue evidence="2">Muscle</tissue>
    </source>
</reference>
<proteinExistence type="predicted"/>
<gene>
    <name evidence="2" type="ORF">E2C01_068173</name>
</gene>
<protein>
    <submittedName>
        <fullName evidence="2">Uncharacterized protein</fullName>
    </submittedName>
</protein>
<keyword evidence="3" id="KW-1185">Reference proteome</keyword>
<organism evidence="2 3">
    <name type="scientific">Portunus trituberculatus</name>
    <name type="common">Swimming crab</name>
    <name type="synonym">Neptunus trituberculatus</name>
    <dbReference type="NCBI Taxonomy" id="210409"/>
    <lineage>
        <taxon>Eukaryota</taxon>
        <taxon>Metazoa</taxon>
        <taxon>Ecdysozoa</taxon>
        <taxon>Arthropoda</taxon>
        <taxon>Crustacea</taxon>
        <taxon>Multicrustacea</taxon>
        <taxon>Malacostraca</taxon>
        <taxon>Eumalacostraca</taxon>
        <taxon>Eucarida</taxon>
        <taxon>Decapoda</taxon>
        <taxon>Pleocyemata</taxon>
        <taxon>Brachyura</taxon>
        <taxon>Eubrachyura</taxon>
        <taxon>Portunoidea</taxon>
        <taxon>Portunidae</taxon>
        <taxon>Portuninae</taxon>
        <taxon>Portunus</taxon>
    </lineage>
</organism>
<dbReference type="Proteomes" id="UP000324222">
    <property type="component" value="Unassembled WGS sequence"/>
</dbReference>